<sequence length="296" mass="33063">MGRKLDAREYKLLLNPQIFSQAPNLQAANAFWDRRIRQIVRIADPQARPFDDDGWRLIRFWDTPNRDLGDNDLILRTRQDTKNDFVANGVRQATLKLRMPDQFIVATAKLAKSEDEEAGNVETKFEEDIGPLEVLARPPGEQPKVVTPLKLSTRNRFSLSSGIDLTPNAPLDRFDQVLALFPGVAELVCVSPGQSDLNLVGGPLIHEYVFKGSEVVLLEGAKAKFTLTIWCLDEPSKQPDVTEMSFVVKTDNGKMSGPVARQAYNLFNNFQDSLSGIVDQDHTSKTSLALPDRGSR</sequence>
<accession>A0AAE8U2V6</accession>
<organism evidence="1 2">
    <name type="scientific">Rhizobium ruizarguesonis</name>
    <dbReference type="NCBI Taxonomy" id="2081791"/>
    <lineage>
        <taxon>Bacteria</taxon>
        <taxon>Pseudomonadati</taxon>
        <taxon>Pseudomonadota</taxon>
        <taxon>Alphaproteobacteria</taxon>
        <taxon>Hyphomicrobiales</taxon>
        <taxon>Rhizobiaceae</taxon>
        <taxon>Rhizobium/Agrobacterium group</taxon>
        <taxon>Rhizobium</taxon>
    </lineage>
</organism>
<evidence type="ECO:0000313" key="1">
    <source>
        <dbReference type="EMBL" id="TBF18876.1"/>
    </source>
</evidence>
<proteinExistence type="predicted"/>
<gene>
    <name evidence="1" type="ORF">ELG94_11395</name>
</gene>
<evidence type="ECO:0000313" key="2">
    <source>
        <dbReference type="Proteomes" id="UP000291892"/>
    </source>
</evidence>
<protein>
    <submittedName>
        <fullName evidence="1">Uncharacterized protein</fullName>
    </submittedName>
</protein>
<dbReference type="EMBL" id="SIKX01000001">
    <property type="protein sequence ID" value="TBF18876.1"/>
    <property type="molecule type" value="Genomic_DNA"/>
</dbReference>
<comment type="caution">
    <text evidence="1">The sequence shown here is derived from an EMBL/GenBank/DDBJ whole genome shotgun (WGS) entry which is preliminary data.</text>
</comment>
<dbReference type="RefSeq" id="WP_130821879.1">
    <property type="nucleotide sequence ID" value="NZ_SIKX01000001.1"/>
</dbReference>
<dbReference type="AlphaFoldDB" id="A0AAE8U2V6"/>
<reference evidence="1 2" key="1">
    <citation type="submission" date="2019-02" db="EMBL/GenBank/DDBJ databases">
        <title>The genomic architecture of introgression among sibling species of bacteria.</title>
        <authorList>
            <person name="Cavassim M.I.A."/>
            <person name="Moeskjaer S."/>
            <person name="Moslemi C."/>
            <person name="Fields B."/>
            <person name="Bachmann A."/>
            <person name="Vilhjalmsson B."/>
            <person name="Schierup M.H."/>
            <person name="Young J.P.W."/>
            <person name="Andersen S.U."/>
        </authorList>
    </citation>
    <scope>NUCLEOTIDE SEQUENCE [LARGE SCALE GENOMIC DNA]</scope>
    <source>
        <strain evidence="1 2">SM42</strain>
    </source>
</reference>
<dbReference type="Proteomes" id="UP000291892">
    <property type="component" value="Unassembled WGS sequence"/>
</dbReference>
<name>A0AAE8U2V6_9HYPH</name>